<proteinExistence type="predicted"/>
<evidence type="ECO:0008006" key="3">
    <source>
        <dbReference type="Google" id="ProtNLM"/>
    </source>
</evidence>
<organism evidence="1 2">
    <name type="scientific">Paramixta manurensis</name>
    <dbReference type="NCBI Taxonomy" id="2740817"/>
    <lineage>
        <taxon>Bacteria</taxon>
        <taxon>Pseudomonadati</taxon>
        <taxon>Pseudomonadota</taxon>
        <taxon>Gammaproteobacteria</taxon>
        <taxon>Enterobacterales</taxon>
        <taxon>Erwiniaceae</taxon>
        <taxon>Paramixta</taxon>
    </lineage>
</organism>
<reference evidence="1 2" key="1">
    <citation type="submission" date="2020-06" db="EMBL/GenBank/DDBJ databases">
        <title>Genome sequence of Paramixta manurensis strain PD-1.</title>
        <authorList>
            <person name="Lee C.W."/>
            <person name="Kim J."/>
        </authorList>
    </citation>
    <scope>NUCLEOTIDE SEQUENCE [LARGE SCALE GENOMIC DNA]</scope>
    <source>
        <strain evidence="1 2">PD-1</strain>
    </source>
</reference>
<dbReference type="AlphaFoldDB" id="A0A6M8U934"/>
<gene>
    <name evidence="1" type="ORF">PMPD1_1058</name>
</gene>
<evidence type="ECO:0000313" key="1">
    <source>
        <dbReference type="EMBL" id="QKJ86024.1"/>
    </source>
</evidence>
<accession>A0A6M8U934</accession>
<dbReference type="KEGG" id="pmak:PMPD1_1058"/>
<sequence>MSEKIDIHSALYDTELAQYFRRAGDMLAEESALLGTIIRNIVAEDGHLTNKAIILSLINALELTSDAAQADRIYKTLEIVVNHTLDDV</sequence>
<protein>
    <recommendedName>
        <fullName evidence="3">Two-component-system connector protein AriR</fullName>
    </recommendedName>
</protein>
<evidence type="ECO:0000313" key="2">
    <source>
        <dbReference type="Proteomes" id="UP000505325"/>
    </source>
</evidence>
<dbReference type="EMBL" id="CP054212">
    <property type="protein sequence ID" value="QKJ86024.1"/>
    <property type="molecule type" value="Genomic_DNA"/>
</dbReference>
<dbReference type="RefSeq" id="WP_173633067.1">
    <property type="nucleotide sequence ID" value="NZ_CP054212.1"/>
</dbReference>
<dbReference type="Proteomes" id="UP000505325">
    <property type="component" value="Chromosome"/>
</dbReference>
<dbReference type="Gene3D" id="1.20.5.5260">
    <property type="match status" value="1"/>
</dbReference>
<name>A0A6M8U934_9GAMM</name>
<dbReference type="InterPro" id="IPR024753">
    <property type="entry name" value="AriR"/>
</dbReference>
<dbReference type="GO" id="GO:0071468">
    <property type="term" value="P:cellular response to acidic pH"/>
    <property type="evidence" value="ECO:0007669"/>
    <property type="project" value="InterPro"/>
</dbReference>
<keyword evidence="2" id="KW-1185">Reference proteome</keyword>
<dbReference type="Pfam" id="PF10798">
    <property type="entry name" value="YmgB"/>
    <property type="match status" value="1"/>
</dbReference>